<feature type="transmembrane region" description="Helical" evidence="1">
    <location>
        <begin position="6"/>
        <end position="28"/>
    </location>
</feature>
<accession>A0A160THM8</accession>
<organism evidence="2">
    <name type="scientific">hydrothermal vent metagenome</name>
    <dbReference type="NCBI Taxonomy" id="652676"/>
    <lineage>
        <taxon>unclassified sequences</taxon>
        <taxon>metagenomes</taxon>
        <taxon>ecological metagenomes</taxon>
    </lineage>
</organism>
<reference evidence="2" key="1">
    <citation type="submission" date="2015-10" db="EMBL/GenBank/DDBJ databases">
        <authorList>
            <person name="Gilbert D.G."/>
        </authorList>
    </citation>
    <scope>NUCLEOTIDE SEQUENCE</scope>
</reference>
<dbReference type="AlphaFoldDB" id="A0A160THM8"/>
<evidence type="ECO:0000313" key="2">
    <source>
        <dbReference type="EMBL" id="CUS44415.1"/>
    </source>
</evidence>
<keyword evidence="1" id="KW-0812">Transmembrane</keyword>
<keyword evidence="1" id="KW-1133">Transmembrane helix</keyword>
<protein>
    <submittedName>
        <fullName evidence="2">Uncharacterized protein</fullName>
    </submittedName>
</protein>
<proteinExistence type="predicted"/>
<feature type="transmembrane region" description="Helical" evidence="1">
    <location>
        <begin position="113"/>
        <end position="133"/>
    </location>
</feature>
<feature type="transmembrane region" description="Helical" evidence="1">
    <location>
        <begin position="71"/>
        <end position="93"/>
    </location>
</feature>
<dbReference type="EMBL" id="CZQE01000148">
    <property type="protein sequence ID" value="CUS44415.1"/>
    <property type="molecule type" value="Genomic_DNA"/>
</dbReference>
<name>A0A160THM8_9ZZZZ</name>
<keyword evidence="1" id="KW-0472">Membrane</keyword>
<evidence type="ECO:0000256" key="1">
    <source>
        <dbReference type="SAM" id="Phobius"/>
    </source>
</evidence>
<feature type="transmembrane region" description="Helical" evidence="1">
    <location>
        <begin position="40"/>
        <end position="65"/>
    </location>
</feature>
<gene>
    <name evidence="2" type="ORF">MGWOODY_Smn2180</name>
</gene>
<sequence length="134" mass="13775">MTIHTPATALLAMLIGVYLAGTGLGGLANGDRWRRALDEFTASPALLLVAGAVGFIAGAAIVGVHDRWSDPLAVAVSLVGWAAMAKGLGLIVLQDRGLHLTRPLATATRVWAIVVLALGLAFLIAGVTAKPIIY</sequence>